<evidence type="ECO:0000256" key="4">
    <source>
        <dbReference type="ARBA" id="ARBA00023263"/>
    </source>
</evidence>
<reference evidence="7 8" key="1">
    <citation type="submission" date="2012-02" db="EMBL/GenBank/DDBJ databases">
        <title>The Genome Sequence of Parabacteroides johnsonii CL02T12C29.</title>
        <authorList>
            <consortium name="The Broad Institute Genome Sequencing Platform"/>
            <person name="Earl A."/>
            <person name="Ward D."/>
            <person name="Feldgarden M."/>
            <person name="Gevers D."/>
            <person name="Zitomersky N.L."/>
            <person name="Coyne M.J."/>
            <person name="Comstock L.E."/>
            <person name="Young S.K."/>
            <person name="Zeng Q."/>
            <person name="Gargeya S."/>
            <person name="Fitzgerald M."/>
            <person name="Haas B."/>
            <person name="Abouelleil A."/>
            <person name="Alvarado L."/>
            <person name="Arachchi H.M."/>
            <person name="Berlin A."/>
            <person name="Chapman S.B."/>
            <person name="Gearin G."/>
            <person name="Goldberg J."/>
            <person name="Griggs A."/>
            <person name="Gujja S."/>
            <person name="Hansen M."/>
            <person name="Heiman D."/>
            <person name="Howarth C."/>
            <person name="Larimer J."/>
            <person name="Lui A."/>
            <person name="MacDonald P.J.P."/>
            <person name="McCowen C."/>
            <person name="Montmayeur A."/>
            <person name="Murphy C."/>
            <person name="Neiman D."/>
            <person name="Pearson M."/>
            <person name="Priest M."/>
            <person name="Roberts A."/>
            <person name="Saif S."/>
            <person name="Shea T."/>
            <person name="Sisk P."/>
            <person name="Stolte C."/>
            <person name="Sykes S."/>
            <person name="Wortman J."/>
            <person name="Nusbaum C."/>
            <person name="Birren B."/>
        </authorList>
    </citation>
    <scope>NUCLEOTIDE SEQUENCE [LARGE SCALE GENOMIC DNA]</scope>
    <source>
        <strain evidence="7 8">CL02T12C29</strain>
    </source>
</reference>
<accession>K5ZVF7</accession>
<comment type="subcellular location">
    <subcellularLocation>
        <location evidence="1">Fimbrium</location>
    </subcellularLocation>
</comment>
<dbReference type="PATRIC" id="fig|999419.3.peg.184"/>
<keyword evidence="4" id="KW-0281">Fimbrium</keyword>
<comment type="caution">
    <text evidence="7">The sequence shown here is derived from an EMBL/GenBank/DDBJ whole genome shotgun (WGS) entry which is preliminary data.</text>
</comment>
<evidence type="ECO:0000256" key="5">
    <source>
        <dbReference type="SAM" id="SignalP"/>
    </source>
</evidence>
<name>K5ZVF7_9BACT</name>
<dbReference type="PROSITE" id="PS51257">
    <property type="entry name" value="PROKAR_LIPOPROTEIN"/>
    <property type="match status" value="1"/>
</dbReference>
<dbReference type="HOGENOM" id="CLU_057106_0_0_10"/>
<evidence type="ECO:0000259" key="6">
    <source>
        <dbReference type="Pfam" id="PF06321"/>
    </source>
</evidence>
<comment type="similarity">
    <text evidence="2">Belongs to the bacteroidetes fimbrillin superfamily. FimA/Mfa1 family.</text>
</comment>
<dbReference type="InterPro" id="IPR029141">
    <property type="entry name" value="FimA_N"/>
</dbReference>
<dbReference type="OrthoDB" id="1100819at2"/>
<feature type="chain" id="PRO_5003893242" description="Major fimbrial subunit protein N-terminal domain-containing protein" evidence="5">
    <location>
        <begin position="18"/>
        <end position="412"/>
    </location>
</feature>
<evidence type="ECO:0000256" key="2">
    <source>
        <dbReference type="ARBA" id="ARBA00006011"/>
    </source>
</evidence>
<gene>
    <name evidence="7" type="ORF">HMPREF1077_00186</name>
</gene>
<dbReference type="RefSeq" id="WP_008154146.1">
    <property type="nucleotide sequence ID" value="NZ_JH976465.1"/>
</dbReference>
<evidence type="ECO:0000256" key="3">
    <source>
        <dbReference type="ARBA" id="ARBA00022729"/>
    </source>
</evidence>
<dbReference type="AlphaFoldDB" id="K5ZVF7"/>
<evidence type="ECO:0000313" key="8">
    <source>
        <dbReference type="Proteomes" id="UP000001218"/>
    </source>
</evidence>
<protein>
    <recommendedName>
        <fullName evidence="6">Major fimbrial subunit protein N-terminal domain-containing protein</fullName>
    </recommendedName>
</protein>
<organism evidence="7 8">
    <name type="scientific">Parabacteroides johnsonii CL02T12C29</name>
    <dbReference type="NCBI Taxonomy" id="999419"/>
    <lineage>
        <taxon>Bacteria</taxon>
        <taxon>Pseudomonadati</taxon>
        <taxon>Bacteroidota</taxon>
        <taxon>Bacteroidia</taxon>
        <taxon>Bacteroidales</taxon>
        <taxon>Tannerellaceae</taxon>
        <taxon>Parabacteroides</taxon>
    </lineage>
</organism>
<dbReference type="Pfam" id="PF06321">
    <property type="entry name" value="P_gingi_FimA"/>
    <property type="match status" value="1"/>
</dbReference>
<dbReference type="EMBL" id="AGZP01000004">
    <property type="protein sequence ID" value="EKN15481.1"/>
    <property type="molecule type" value="Genomic_DNA"/>
</dbReference>
<feature type="signal peptide" evidence="5">
    <location>
        <begin position="1"/>
        <end position="17"/>
    </location>
</feature>
<evidence type="ECO:0000256" key="1">
    <source>
        <dbReference type="ARBA" id="ARBA00004561"/>
    </source>
</evidence>
<dbReference type="Gene3D" id="2.60.40.3690">
    <property type="match status" value="1"/>
</dbReference>
<evidence type="ECO:0000313" key="7">
    <source>
        <dbReference type="EMBL" id="EKN15481.1"/>
    </source>
</evidence>
<dbReference type="Proteomes" id="UP000001218">
    <property type="component" value="Unassembled WGS sequence"/>
</dbReference>
<keyword evidence="3 5" id="KW-0732">Signal</keyword>
<feature type="domain" description="Major fimbrial subunit protein N-terminal" evidence="6">
    <location>
        <begin position="39"/>
        <end position="164"/>
    </location>
</feature>
<proteinExistence type="inferred from homology"/>
<sequence>MKLRNLMYATMIACAFASCSNDDVPTPDQGGANAEGTVLSVKFDAPLATKADGSIDEKIDNLYMYVFSNGVLEVIGTSESENSKIASAEVSLSDKSVLLVANAAPIVDFQPGTPYETVLAALSVKYDFESTEKDALSMNSKLYTGLTITPNKVNCLGFPQLESGNVYVGGISEAEAKTVVKMYRNVAKVVLTSVKTKEAPTGQNWSAYKEPQLDIENVYILQAKKNTKLVPVDASEYGTTECDDVFLSGKDFGRLDYDDDLYILSAADEYNGYNVPNSDELWATVTNTGVTTNLPFYVYENTNDDYKTLLVVAGQFSYLNQSGVRTSVPGTRYYPIAIGHTEAQFSDRAKELLALRSINDGMAGVYRNLQYNVTLTVVGPGYDRPTGGGDPTVLEAQVEVVAYGDVNQDVEM</sequence>
<dbReference type="GO" id="GO:0009289">
    <property type="term" value="C:pilus"/>
    <property type="evidence" value="ECO:0007669"/>
    <property type="project" value="UniProtKB-SubCell"/>
</dbReference>